<gene>
    <name evidence="5" type="ORF">BN1708_012852</name>
    <name evidence="4" type="ORF">BN1723_009576</name>
    <name evidence="7" type="ORF">HYQ45_008321</name>
    <name evidence="6" type="ORF">HYQ45_012718</name>
</gene>
<dbReference type="GO" id="GO:0043248">
    <property type="term" value="P:proteasome assembly"/>
    <property type="evidence" value="ECO:0007669"/>
    <property type="project" value="InterPro"/>
</dbReference>
<evidence type="ECO:0000313" key="7">
    <source>
        <dbReference type="EMBL" id="KAG7133537.1"/>
    </source>
</evidence>
<dbReference type="OrthoDB" id="15001at2759"/>
<dbReference type="EMBL" id="CVQI01002669">
    <property type="protein sequence ID" value="CRK12010.1"/>
    <property type="molecule type" value="Genomic_DNA"/>
</dbReference>
<dbReference type="Proteomes" id="UP000044602">
    <property type="component" value="Unassembled WGS sequence"/>
</dbReference>
<evidence type="ECO:0000313" key="9">
    <source>
        <dbReference type="Proteomes" id="UP000045706"/>
    </source>
</evidence>
<dbReference type="STRING" id="100787.A0A0G4LEC8"/>
<keyword evidence="6" id="KW-0647">Proteasome</keyword>
<dbReference type="GO" id="GO:0005634">
    <property type="term" value="C:nucleus"/>
    <property type="evidence" value="ECO:0007669"/>
    <property type="project" value="TreeGrafter"/>
</dbReference>
<dbReference type="GO" id="GO:0000502">
    <property type="term" value="C:proteasome complex"/>
    <property type="evidence" value="ECO:0007669"/>
    <property type="project" value="UniProtKB-KW"/>
</dbReference>
<evidence type="ECO:0000313" key="6">
    <source>
        <dbReference type="EMBL" id="KAG7127087.1"/>
    </source>
</evidence>
<reference evidence="8 9" key="1">
    <citation type="submission" date="2015-05" db="EMBL/GenBank/DDBJ databases">
        <authorList>
            <person name="Fogelqvist Johan"/>
        </authorList>
    </citation>
    <scope>NUCLEOTIDE SEQUENCE [LARGE SCALE GENOMIC DNA]</scope>
    <source>
        <strain evidence="5">VL1</strain>
        <strain evidence="4">VL2</strain>
    </source>
</reference>
<dbReference type="EMBL" id="JAEMWZ010000296">
    <property type="protein sequence ID" value="KAG7127087.1"/>
    <property type="molecule type" value="Genomic_DNA"/>
</dbReference>
<reference evidence="6" key="2">
    <citation type="journal article" date="2021" name="Mol. Plant Pathol.">
        <title>A 20-kb lineage-specific genomic region tames virulence in pathogenic amphidiploid Verticillium longisporum.</title>
        <authorList>
            <person name="Harting R."/>
            <person name="Starke J."/>
            <person name="Kusch H."/>
            <person name="Poggeler S."/>
            <person name="Maurus I."/>
            <person name="Schluter R."/>
            <person name="Landesfeind M."/>
            <person name="Bulla I."/>
            <person name="Nowrousian M."/>
            <person name="de Jonge R."/>
            <person name="Stahlhut G."/>
            <person name="Hoff K.J."/>
            <person name="Asshauer K.P."/>
            <person name="Thurmer A."/>
            <person name="Stanke M."/>
            <person name="Daniel R."/>
            <person name="Morgenstern B."/>
            <person name="Thomma B.P.H.J."/>
            <person name="Kronstad J.W."/>
            <person name="Braus-Stromeyer S.A."/>
            <person name="Braus G.H."/>
        </authorList>
    </citation>
    <scope>NUCLEOTIDE SEQUENCE</scope>
    <source>
        <strain evidence="6">Vl32</strain>
    </source>
</reference>
<evidence type="ECO:0000313" key="8">
    <source>
        <dbReference type="Proteomes" id="UP000044602"/>
    </source>
</evidence>
<name>A0A0G4LEC8_VERLO</name>
<protein>
    <submittedName>
        <fullName evidence="6">Proteasome maturation factor UMP1 like protein</fullName>
    </submittedName>
</protein>
<dbReference type="SMR" id="A0A0G4LEC8"/>
<evidence type="ECO:0000256" key="2">
    <source>
        <dbReference type="ARBA" id="ARBA00043974"/>
    </source>
</evidence>
<organism evidence="5 8">
    <name type="scientific">Verticillium longisporum</name>
    <name type="common">Verticillium dahliae var. longisporum</name>
    <dbReference type="NCBI Taxonomy" id="100787"/>
    <lineage>
        <taxon>Eukaryota</taxon>
        <taxon>Fungi</taxon>
        <taxon>Dikarya</taxon>
        <taxon>Ascomycota</taxon>
        <taxon>Pezizomycotina</taxon>
        <taxon>Sordariomycetes</taxon>
        <taxon>Hypocreomycetidae</taxon>
        <taxon>Glomerellales</taxon>
        <taxon>Plectosphaerellaceae</taxon>
        <taxon>Verticillium</taxon>
    </lineage>
</organism>
<keyword evidence="8" id="KW-1185">Reference proteome</keyword>
<evidence type="ECO:0000256" key="1">
    <source>
        <dbReference type="ARBA" id="ARBA00023186"/>
    </source>
</evidence>
<feature type="compositionally biased region" description="Low complexity" evidence="3">
    <location>
        <begin position="38"/>
        <end position="49"/>
    </location>
</feature>
<accession>A0A0G4LEC8</accession>
<dbReference type="Pfam" id="PF05348">
    <property type="entry name" value="UMP1"/>
    <property type="match status" value="1"/>
</dbReference>
<dbReference type="AlphaFoldDB" id="A0A0G4LEC8"/>
<dbReference type="GO" id="GO:0005737">
    <property type="term" value="C:cytoplasm"/>
    <property type="evidence" value="ECO:0007669"/>
    <property type="project" value="TreeGrafter"/>
</dbReference>
<dbReference type="PANTHER" id="PTHR12828">
    <property type="entry name" value="PROTEASOME MATURATION PROTEIN UMP1"/>
    <property type="match status" value="1"/>
</dbReference>
<dbReference type="EMBL" id="CVQH01011558">
    <property type="protein sequence ID" value="CRK20387.1"/>
    <property type="molecule type" value="Genomic_DNA"/>
</dbReference>
<evidence type="ECO:0000313" key="5">
    <source>
        <dbReference type="EMBL" id="CRK20387.1"/>
    </source>
</evidence>
<sequence length="161" mass="17090">MSLRIVPASAASQTFTATSTSTSAPSVPGLHDTLRTGLGPSPLSSASNALAADPATTLTSAHPLEARLKNWEATQEALRMETLRRAYGAAEPIRRQMELGITRRGAWRPVALGGGQVGHHEEILRGKDASISWEDVYPGDEGMGSAGGVGMHDEMERKLKM</sequence>
<dbReference type="Proteomes" id="UP000689129">
    <property type="component" value="Unassembled WGS sequence"/>
</dbReference>
<evidence type="ECO:0000313" key="4">
    <source>
        <dbReference type="EMBL" id="CRK12010.1"/>
    </source>
</evidence>
<evidence type="ECO:0000256" key="3">
    <source>
        <dbReference type="SAM" id="MobiDB-lite"/>
    </source>
</evidence>
<feature type="region of interest" description="Disordered" evidence="3">
    <location>
        <begin position="1"/>
        <end position="49"/>
    </location>
</feature>
<dbReference type="PANTHER" id="PTHR12828:SF3">
    <property type="entry name" value="PROTEASOME MATURATION PROTEIN"/>
    <property type="match status" value="1"/>
</dbReference>
<feature type="compositionally biased region" description="Low complexity" evidence="3">
    <location>
        <begin position="8"/>
        <end position="24"/>
    </location>
</feature>
<dbReference type="EMBL" id="JAEMWZ010000157">
    <property type="protein sequence ID" value="KAG7133537.1"/>
    <property type="molecule type" value="Genomic_DNA"/>
</dbReference>
<keyword evidence="1" id="KW-0143">Chaperone</keyword>
<dbReference type="InterPro" id="IPR008012">
    <property type="entry name" value="Ump1"/>
</dbReference>
<dbReference type="Proteomes" id="UP000045706">
    <property type="component" value="Unassembled WGS sequence"/>
</dbReference>
<proteinExistence type="inferred from homology"/>
<comment type="similarity">
    <text evidence="2">Belongs to the POMP/UMP1 family.</text>
</comment>